<dbReference type="EMBL" id="CP034412">
    <property type="protein sequence ID" value="QCY47270.1"/>
    <property type="molecule type" value="Genomic_DNA"/>
</dbReference>
<dbReference type="Proteomes" id="UP000307000">
    <property type="component" value="Chromosome"/>
</dbReference>
<dbReference type="AlphaFoldDB" id="A0A5B7WVP0"/>
<evidence type="ECO:0000313" key="2">
    <source>
        <dbReference type="Proteomes" id="UP000307000"/>
    </source>
</evidence>
<gene>
    <name evidence="1" type="ORF">GcLGCM259_1539</name>
</gene>
<sequence length="98" mass="10635">MINLFLNGNSKSKFSDFSKEIPHHYITEWGQESKGVMSVTVSGKNWNQCDLDELAVTVMSTAGHETPEMKKVVTYSGTKGLVGATGRDGMNFGTPSSC</sequence>
<dbReference type="KEGG" id="gcr:GcLGCM259_1539"/>
<protein>
    <submittedName>
        <fullName evidence="1">Uncharacterized protein</fullName>
    </submittedName>
</protein>
<organism evidence="1 2">
    <name type="scientific">Glutamicibacter creatinolyticus</name>
    <dbReference type="NCBI Taxonomy" id="162496"/>
    <lineage>
        <taxon>Bacteria</taxon>
        <taxon>Bacillati</taxon>
        <taxon>Actinomycetota</taxon>
        <taxon>Actinomycetes</taxon>
        <taxon>Micrococcales</taxon>
        <taxon>Micrococcaceae</taxon>
        <taxon>Glutamicibacter</taxon>
    </lineage>
</organism>
<evidence type="ECO:0000313" key="1">
    <source>
        <dbReference type="EMBL" id="QCY47270.1"/>
    </source>
</evidence>
<accession>A0A5B7WVP0</accession>
<proteinExistence type="predicted"/>
<keyword evidence="2" id="KW-1185">Reference proteome</keyword>
<name>A0A5B7WVP0_9MICC</name>
<reference evidence="1 2" key="1">
    <citation type="submission" date="2018-12" db="EMBL/GenBank/DDBJ databases">
        <title>Complete Genome Sequence of Glutamicibacter creatinolyticus strain LGCM259,isolated from an abscess of a 12-year-old mare in Italy.</title>
        <authorList>
            <person name="Santos R.G."/>
            <person name="Silva A.L."/>
            <person name="Seyffert N."/>
            <person name="Castro T.L.P."/>
            <person name="Attili A.R."/>
            <person name="Rifici C."/>
            <person name="Mazzullo G."/>
            <person name="Brenig B."/>
            <person name="Venanzi F."/>
            <person name="Azevedo V."/>
        </authorList>
    </citation>
    <scope>NUCLEOTIDE SEQUENCE [LARGE SCALE GENOMIC DNA]</scope>
    <source>
        <strain evidence="1 2">LGCM 259</strain>
    </source>
</reference>